<evidence type="ECO:0000313" key="9">
    <source>
        <dbReference type="Proteomes" id="UP001082899"/>
    </source>
</evidence>
<dbReference type="SUPFAM" id="SSF54211">
    <property type="entry name" value="Ribosomal protein S5 domain 2-like"/>
    <property type="match status" value="1"/>
</dbReference>
<protein>
    <recommendedName>
        <fullName evidence="6">Ribonuclease P protein component</fullName>
        <shortName evidence="6">RNase P protein</shortName>
        <shortName evidence="6">RNaseP protein</shortName>
        <ecNumber evidence="6">3.1.26.5</ecNumber>
    </recommendedName>
    <alternativeName>
        <fullName evidence="6">Protein C5</fullName>
    </alternativeName>
</protein>
<dbReference type="HAMAP" id="MF_00227">
    <property type="entry name" value="RNase_P"/>
    <property type="match status" value="1"/>
</dbReference>
<evidence type="ECO:0000256" key="6">
    <source>
        <dbReference type="HAMAP-Rule" id="MF_00227"/>
    </source>
</evidence>
<dbReference type="Pfam" id="PF00825">
    <property type="entry name" value="Ribonuclease_P"/>
    <property type="match status" value="1"/>
</dbReference>
<evidence type="ECO:0000256" key="7">
    <source>
        <dbReference type="SAM" id="MobiDB-lite"/>
    </source>
</evidence>
<dbReference type="Gene3D" id="3.30.230.10">
    <property type="match status" value="1"/>
</dbReference>
<keyword evidence="3 6" id="KW-0255">Endonuclease</keyword>
<evidence type="ECO:0000256" key="1">
    <source>
        <dbReference type="ARBA" id="ARBA00022694"/>
    </source>
</evidence>
<dbReference type="PANTHER" id="PTHR33992">
    <property type="entry name" value="RIBONUCLEASE P PROTEIN COMPONENT"/>
    <property type="match status" value="1"/>
</dbReference>
<keyword evidence="5 6" id="KW-0694">RNA-binding</keyword>
<proteinExistence type="inferred from homology"/>
<feature type="region of interest" description="Disordered" evidence="7">
    <location>
        <begin position="98"/>
        <end position="120"/>
    </location>
</feature>
<dbReference type="EMBL" id="JAPMXC010000010">
    <property type="protein sequence ID" value="MCY0389024.1"/>
    <property type="molecule type" value="Genomic_DNA"/>
</dbReference>
<gene>
    <name evidence="6" type="primary">rnpA</name>
    <name evidence="8" type="ORF">OVY01_17875</name>
</gene>
<dbReference type="EC" id="3.1.26.5" evidence="6"/>
<evidence type="ECO:0000256" key="2">
    <source>
        <dbReference type="ARBA" id="ARBA00022722"/>
    </source>
</evidence>
<dbReference type="InterPro" id="IPR020568">
    <property type="entry name" value="Ribosomal_Su5_D2-typ_SF"/>
</dbReference>
<sequence length="223" mass="23961">MTSTPDGEGDGGTGVPFDAIGRHDADASPGPSGRAVRPRAGDAPGVRTDGGAVRGSPEGFPRTARLLSAAEFSTMFRMRPLKRSEHFVVYARPREKEGMHREHGVEPVAPASPPSSSSTEGTVAAVLAPAALPGRMGLVLGKKAAPRAATRNMVRRALRETFRQRKADYDGWDLLIRLHLRFDRQRFPGAASPALKRACRAEVVALLDEARRHVARRRTAGAS</sequence>
<dbReference type="Proteomes" id="UP001082899">
    <property type="component" value="Unassembled WGS sequence"/>
</dbReference>
<organism evidence="8 9">
    <name type="scientific">Robbsia betulipollinis</name>
    <dbReference type="NCBI Taxonomy" id="2981849"/>
    <lineage>
        <taxon>Bacteria</taxon>
        <taxon>Pseudomonadati</taxon>
        <taxon>Pseudomonadota</taxon>
        <taxon>Betaproteobacteria</taxon>
        <taxon>Burkholderiales</taxon>
        <taxon>Burkholderiaceae</taxon>
        <taxon>Robbsia</taxon>
    </lineage>
</organism>
<keyword evidence="9" id="KW-1185">Reference proteome</keyword>
<keyword evidence="1 6" id="KW-0819">tRNA processing</keyword>
<dbReference type="InterPro" id="IPR000100">
    <property type="entry name" value="RNase_P"/>
</dbReference>
<dbReference type="PANTHER" id="PTHR33992:SF1">
    <property type="entry name" value="RIBONUCLEASE P PROTEIN COMPONENT"/>
    <property type="match status" value="1"/>
</dbReference>
<reference evidence="8" key="1">
    <citation type="submission" date="2022-11" db="EMBL/GenBank/DDBJ databases">
        <title>Robbsia betulipollinis sp. nov., isolated from pollen of birch (Betula pendula).</title>
        <authorList>
            <person name="Shi H."/>
            <person name="Ambika Manirajan B."/>
            <person name="Ratering S."/>
            <person name="Geissler-Plaum R."/>
            <person name="Schnell S."/>
        </authorList>
    </citation>
    <scope>NUCLEOTIDE SEQUENCE</scope>
    <source>
        <strain evidence="8">Bb-Pol-6</strain>
    </source>
</reference>
<feature type="compositionally biased region" description="Low complexity" evidence="7">
    <location>
        <begin position="106"/>
        <end position="120"/>
    </location>
</feature>
<comment type="catalytic activity">
    <reaction evidence="6">
        <text>Endonucleolytic cleavage of RNA, removing 5'-extranucleotides from tRNA precursor.</text>
        <dbReference type="EC" id="3.1.26.5"/>
    </reaction>
</comment>
<comment type="subunit">
    <text evidence="6">Consists of a catalytic RNA component (M1 or rnpB) and a protein subunit.</text>
</comment>
<comment type="function">
    <text evidence="6">RNaseP catalyzes the removal of the 5'-leader sequence from pre-tRNA to produce the mature 5'-terminus. It can also cleave other RNA substrates such as 4.5S RNA. The protein component plays an auxiliary but essential role in vivo by binding to the 5'-leader sequence and broadening the substrate specificity of the ribozyme.</text>
</comment>
<comment type="similarity">
    <text evidence="6">Belongs to the RnpA family.</text>
</comment>
<keyword evidence="2 6" id="KW-0540">Nuclease</keyword>
<evidence type="ECO:0000313" key="8">
    <source>
        <dbReference type="EMBL" id="MCY0389024.1"/>
    </source>
</evidence>
<dbReference type="InterPro" id="IPR014721">
    <property type="entry name" value="Ribsml_uS5_D2-typ_fold_subgr"/>
</dbReference>
<comment type="caution">
    <text evidence="8">The sequence shown here is derived from an EMBL/GenBank/DDBJ whole genome shotgun (WGS) entry which is preliminary data.</text>
</comment>
<keyword evidence="4 6" id="KW-0378">Hydrolase</keyword>
<feature type="region of interest" description="Disordered" evidence="7">
    <location>
        <begin position="1"/>
        <end position="59"/>
    </location>
</feature>
<evidence type="ECO:0000256" key="4">
    <source>
        <dbReference type="ARBA" id="ARBA00022801"/>
    </source>
</evidence>
<evidence type="ECO:0000256" key="5">
    <source>
        <dbReference type="ARBA" id="ARBA00022884"/>
    </source>
</evidence>
<evidence type="ECO:0000256" key="3">
    <source>
        <dbReference type="ARBA" id="ARBA00022759"/>
    </source>
</evidence>
<name>A0ABT3ZR39_9BURK</name>
<accession>A0ABT3ZR39</accession>